<protein>
    <submittedName>
        <fullName evidence="1">Uncharacterized protein</fullName>
    </submittedName>
</protein>
<reference evidence="3" key="3">
    <citation type="journal article" date="2008" name="Nucleic Acids Res.">
        <title>The rice annotation project database (RAP-DB): 2008 update.</title>
        <authorList>
            <consortium name="The rice annotation project (RAP)"/>
        </authorList>
    </citation>
    <scope>GENOME REANNOTATION</scope>
    <source>
        <strain evidence="3">cv. Nipponbare</strain>
    </source>
</reference>
<evidence type="ECO:0000313" key="1">
    <source>
        <dbReference type="EMBL" id="BAD44909.1"/>
    </source>
</evidence>
<evidence type="ECO:0000313" key="3">
    <source>
        <dbReference type="Proteomes" id="UP000000763"/>
    </source>
</evidence>
<dbReference type="EMBL" id="AP002873">
    <property type="protein sequence ID" value="BAD44919.1"/>
    <property type="molecule type" value="Genomic_DNA"/>
</dbReference>
<accession>Q657U3</accession>
<proteinExistence type="predicted"/>
<reference evidence="1" key="1">
    <citation type="journal article" date="2002" name="Nature">
        <title>The genome sequence and structure of rice chromosome 1.</title>
        <authorList>
            <person name="Sasaki T."/>
            <person name="Matsumoto T."/>
            <person name="Yamamoto K."/>
            <person name="Sakata K."/>
            <person name="Baba T."/>
            <person name="Katayose Y."/>
            <person name="Wu J."/>
            <person name="Niimura Y."/>
            <person name="Cheng Z."/>
            <person name="Nagamura Y."/>
            <person name="Antonio B.A."/>
            <person name="Kanamori H."/>
            <person name="Hosokawa S."/>
            <person name="Masukawa M."/>
            <person name="Arikawa K."/>
            <person name="Chiden Y."/>
            <person name="Hayashi M."/>
            <person name="Okamoto M."/>
            <person name="Ando T."/>
            <person name="Aoki H."/>
            <person name="Arita K."/>
            <person name="Hamada M."/>
            <person name="Harada C."/>
            <person name="Hijishita S."/>
            <person name="Honda M."/>
            <person name="Ichikawa Y."/>
            <person name="Idonuma A."/>
            <person name="Iijima M."/>
            <person name="Ikeda M."/>
            <person name="Ikeno M."/>
            <person name="Itoh S."/>
            <person name="Itoh T."/>
            <person name="Itoh Y."/>
            <person name="Itoh Y."/>
            <person name="Iwabuchi A."/>
            <person name="Kamiya K."/>
            <person name="Karasawa W."/>
            <person name="Katagiri S."/>
            <person name="Kikuta A."/>
            <person name="Kobayashi N."/>
            <person name="Kono I."/>
            <person name="Machita K."/>
            <person name="Maehara T."/>
            <person name="Mizuno H."/>
            <person name="Mizubayashi T."/>
            <person name="Mukai Y."/>
            <person name="Nagasaki H."/>
            <person name="Nakashima M."/>
            <person name="Nakama Y."/>
            <person name="Nakamichi Y."/>
            <person name="Nakamura M."/>
            <person name="Namiki N."/>
            <person name="Negishi M."/>
            <person name="Ohta I."/>
            <person name="Ono N."/>
            <person name="Saji S."/>
            <person name="Sakai K."/>
            <person name="Shibata M."/>
            <person name="Shimokawa T."/>
            <person name="Shomura A."/>
            <person name="Song J."/>
            <person name="Takazaki Y."/>
            <person name="Terasawa K."/>
            <person name="Tsuji K."/>
            <person name="Waki K."/>
            <person name="Yamagata H."/>
            <person name="Yamane H."/>
            <person name="Yoshiki S."/>
            <person name="Yoshihara R."/>
            <person name="Yukawa K."/>
            <person name="Zhong H."/>
            <person name="Iwama H."/>
            <person name="Endo T."/>
            <person name="Ito H."/>
            <person name="Hahn J.H."/>
            <person name="Kim H.I."/>
            <person name="Eun M.Y."/>
            <person name="Yano M."/>
            <person name="Jiang J."/>
            <person name="Gojobori T."/>
        </authorList>
    </citation>
    <scope>NUCLEOTIDE SEQUENCE</scope>
</reference>
<name>Q657U3_ORYSJ</name>
<accession>Q657W4</accession>
<reference evidence="3" key="2">
    <citation type="journal article" date="2005" name="Nature">
        <title>The map-based sequence of the rice genome.</title>
        <authorList>
            <consortium name="International rice genome sequencing project (IRGSP)"/>
            <person name="Matsumoto T."/>
            <person name="Wu J."/>
            <person name="Kanamori H."/>
            <person name="Katayose Y."/>
            <person name="Fujisawa M."/>
            <person name="Namiki N."/>
            <person name="Mizuno H."/>
            <person name="Yamamoto K."/>
            <person name="Antonio B.A."/>
            <person name="Baba T."/>
            <person name="Sakata K."/>
            <person name="Nagamura Y."/>
            <person name="Aoki H."/>
            <person name="Arikawa K."/>
            <person name="Arita K."/>
            <person name="Bito T."/>
            <person name="Chiden Y."/>
            <person name="Fujitsuka N."/>
            <person name="Fukunaka R."/>
            <person name="Hamada M."/>
            <person name="Harada C."/>
            <person name="Hayashi A."/>
            <person name="Hijishita S."/>
            <person name="Honda M."/>
            <person name="Hosokawa S."/>
            <person name="Ichikawa Y."/>
            <person name="Idonuma A."/>
            <person name="Iijima M."/>
            <person name="Ikeda M."/>
            <person name="Ikeno M."/>
            <person name="Ito K."/>
            <person name="Ito S."/>
            <person name="Ito T."/>
            <person name="Ito Y."/>
            <person name="Ito Y."/>
            <person name="Iwabuchi A."/>
            <person name="Kamiya K."/>
            <person name="Karasawa W."/>
            <person name="Kurita K."/>
            <person name="Katagiri S."/>
            <person name="Kikuta A."/>
            <person name="Kobayashi H."/>
            <person name="Kobayashi N."/>
            <person name="Machita K."/>
            <person name="Maehara T."/>
            <person name="Masukawa M."/>
            <person name="Mizubayashi T."/>
            <person name="Mukai Y."/>
            <person name="Nagasaki H."/>
            <person name="Nagata Y."/>
            <person name="Naito S."/>
            <person name="Nakashima M."/>
            <person name="Nakama Y."/>
            <person name="Nakamichi Y."/>
            <person name="Nakamura M."/>
            <person name="Meguro A."/>
            <person name="Negishi M."/>
            <person name="Ohta I."/>
            <person name="Ohta T."/>
            <person name="Okamoto M."/>
            <person name="Ono N."/>
            <person name="Saji S."/>
            <person name="Sakaguchi M."/>
            <person name="Sakai K."/>
            <person name="Shibata M."/>
            <person name="Shimokawa T."/>
            <person name="Song J."/>
            <person name="Takazaki Y."/>
            <person name="Terasawa K."/>
            <person name="Tsugane M."/>
            <person name="Tsuji K."/>
            <person name="Ueda S."/>
            <person name="Waki K."/>
            <person name="Yamagata H."/>
            <person name="Yamamoto M."/>
            <person name="Yamamoto S."/>
            <person name="Yamane H."/>
            <person name="Yoshiki S."/>
            <person name="Yoshihara R."/>
            <person name="Yukawa K."/>
            <person name="Zhong H."/>
            <person name="Yano M."/>
            <person name="Yuan Q."/>
            <person name="Ouyang S."/>
            <person name="Liu J."/>
            <person name="Jones K.M."/>
            <person name="Gansberger K."/>
            <person name="Moffat K."/>
            <person name="Hill J."/>
            <person name="Bera J."/>
            <person name="Fadrosh D."/>
            <person name="Jin S."/>
            <person name="Johri S."/>
            <person name="Kim M."/>
            <person name="Overton L."/>
            <person name="Reardon M."/>
            <person name="Tsitrin T."/>
            <person name="Vuong H."/>
            <person name="Weaver B."/>
            <person name="Ciecko A."/>
            <person name="Tallon L."/>
            <person name="Jackson J."/>
            <person name="Pai G."/>
            <person name="Aken S.V."/>
            <person name="Utterback T."/>
            <person name="Reidmuller S."/>
            <person name="Feldblyum T."/>
            <person name="Hsiao J."/>
            <person name="Zismann V."/>
            <person name="Iobst S."/>
            <person name="de Vazeille A.R."/>
            <person name="Buell C.R."/>
            <person name="Ying K."/>
            <person name="Li Y."/>
            <person name="Lu T."/>
            <person name="Huang Y."/>
            <person name="Zhao Q."/>
            <person name="Feng Q."/>
            <person name="Zhang L."/>
            <person name="Zhu J."/>
            <person name="Weng Q."/>
            <person name="Mu J."/>
            <person name="Lu Y."/>
            <person name="Fan D."/>
            <person name="Liu Y."/>
            <person name="Guan J."/>
            <person name="Zhang Y."/>
            <person name="Yu S."/>
            <person name="Liu X."/>
            <person name="Zhang Y."/>
            <person name="Hong G."/>
            <person name="Han B."/>
            <person name="Choisne N."/>
            <person name="Demange N."/>
            <person name="Orjeda G."/>
            <person name="Samain S."/>
            <person name="Cattolico L."/>
            <person name="Pelletier E."/>
            <person name="Couloux A."/>
            <person name="Segurens B."/>
            <person name="Wincker P."/>
            <person name="D'Hont A."/>
            <person name="Scarpelli C."/>
            <person name="Weissenbach J."/>
            <person name="Salanoubat M."/>
            <person name="Quetier F."/>
            <person name="Yu Y."/>
            <person name="Kim H.R."/>
            <person name="Rambo T."/>
            <person name="Currie J."/>
            <person name="Collura K."/>
            <person name="Luo M."/>
            <person name="Yang T."/>
            <person name="Ammiraju J.S.S."/>
            <person name="Engler F."/>
            <person name="Soderlund C."/>
            <person name="Wing R.A."/>
            <person name="Palmer L.E."/>
            <person name="de la Bastide M."/>
            <person name="Spiegel L."/>
            <person name="Nascimento L."/>
            <person name="Zutavern T."/>
            <person name="O'Shaughnessy A."/>
            <person name="Dike S."/>
            <person name="Dedhia N."/>
            <person name="Preston R."/>
            <person name="Balija V."/>
            <person name="McCombie W.R."/>
            <person name="Chow T."/>
            <person name="Chen H."/>
            <person name="Chung M."/>
            <person name="Chen C."/>
            <person name="Shaw J."/>
            <person name="Wu H."/>
            <person name="Hsiao K."/>
            <person name="Chao Y."/>
            <person name="Chu M."/>
            <person name="Cheng C."/>
            <person name="Hour A."/>
            <person name="Lee P."/>
            <person name="Lin S."/>
            <person name="Lin Y."/>
            <person name="Liou J."/>
            <person name="Liu S."/>
            <person name="Hsing Y."/>
            <person name="Raghuvanshi S."/>
            <person name="Mohanty A."/>
            <person name="Bharti A.K."/>
            <person name="Gaur A."/>
            <person name="Gupta V."/>
            <person name="Kumar D."/>
            <person name="Ravi V."/>
            <person name="Vij S."/>
            <person name="Kapur A."/>
            <person name="Khurana P."/>
            <person name="Khurana P."/>
            <person name="Khurana J.P."/>
            <person name="Tyagi A.K."/>
            <person name="Gaikwad K."/>
            <person name="Singh A."/>
            <person name="Dalal V."/>
            <person name="Srivastava S."/>
            <person name="Dixit A."/>
            <person name="Pal A.K."/>
            <person name="Ghazi I.A."/>
            <person name="Yadav M."/>
            <person name="Pandit A."/>
            <person name="Bhargava A."/>
            <person name="Sureshbabu K."/>
            <person name="Batra K."/>
            <person name="Sharma T.R."/>
            <person name="Mohapatra T."/>
            <person name="Singh N.K."/>
            <person name="Messing J."/>
            <person name="Nelson A.B."/>
            <person name="Fuks G."/>
            <person name="Kavchok S."/>
            <person name="Keizer G."/>
            <person name="Linton E."/>
            <person name="Llaca V."/>
            <person name="Song R."/>
            <person name="Tanyolac B."/>
            <person name="Young S."/>
            <person name="Ho-Il K."/>
            <person name="Hahn J.H."/>
            <person name="Sangsakoo G."/>
            <person name="Vanavichit A."/>
            <person name="de Mattos Luiz.A.T."/>
            <person name="Zimmer P.D."/>
            <person name="Malone G."/>
            <person name="Dellagostin O."/>
            <person name="de Oliveira A.C."/>
            <person name="Bevan M."/>
            <person name="Bancroft I."/>
            <person name="Minx P."/>
            <person name="Cordum H."/>
            <person name="Wilson R."/>
            <person name="Cheng Z."/>
            <person name="Jin W."/>
            <person name="Jiang J."/>
            <person name="Leong S.A."/>
            <person name="Iwama H."/>
            <person name="Gojobori T."/>
            <person name="Itoh T."/>
            <person name="Niimura Y."/>
            <person name="Fujii Y."/>
            <person name="Habara T."/>
            <person name="Sakai H."/>
            <person name="Sato Y."/>
            <person name="Wilson G."/>
            <person name="Kumar K."/>
            <person name="McCouch S."/>
            <person name="Juretic N."/>
            <person name="Hoen D."/>
            <person name="Wright S."/>
            <person name="Bruskiewich R."/>
            <person name="Bureau T."/>
            <person name="Miyao A."/>
            <person name="Hirochika H."/>
            <person name="Nishikawa T."/>
            <person name="Kadowaki K."/>
            <person name="Sugiura M."/>
            <person name="Burr B."/>
            <person name="Sasaki T."/>
        </authorList>
    </citation>
    <scope>NUCLEOTIDE SEQUENCE [LARGE SCALE GENOMIC DNA]</scope>
    <source>
        <strain evidence="3">cv. Nipponbare</strain>
    </source>
</reference>
<dbReference type="Proteomes" id="UP000817658">
    <property type="component" value="Chromosome 1"/>
</dbReference>
<dbReference type="AlphaFoldDB" id="Q657U3"/>
<evidence type="ECO:0000313" key="2">
    <source>
        <dbReference type="EMBL" id="BAD44919.1"/>
    </source>
</evidence>
<organism evidence="1">
    <name type="scientific">Oryza sativa subsp. japonica</name>
    <name type="common">Rice</name>
    <dbReference type="NCBI Taxonomy" id="39947"/>
    <lineage>
        <taxon>Eukaryota</taxon>
        <taxon>Viridiplantae</taxon>
        <taxon>Streptophyta</taxon>
        <taxon>Embryophyta</taxon>
        <taxon>Tracheophyta</taxon>
        <taxon>Spermatophyta</taxon>
        <taxon>Magnoliopsida</taxon>
        <taxon>Liliopsida</taxon>
        <taxon>Poales</taxon>
        <taxon>Poaceae</taxon>
        <taxon>BOP clade</taxon>
        <taxon>Oryzoideae</taxon>
        <taxon>Oryzeae</taxon>
        <taxon>Oryzinae</taxon>
        <taxon>Oryza</taxon>
        <taxon>Oryza sativa</taxon>
    </lineage>
</organism>
<dbReference type="EMBL" id="AP002871">
    <property type="protein sequence ID" value="BAD44909.1"/>
    <property type="molecule type" value="Genomic_DNA"/>
</dbReference>
<dbReference type="Proteomes" id="UP000000763">
    <property type="component" value="Chromosome 1"/>
</dbReference>
<gene>
    <name evidence="1" type="ORF">P0475H04.30</name>
    <name evidence="2" type="ORF">P0552C05.9</name>
</gene>
<sequence length="73" mass="7802">MTHIVFICVFATIIHHGHGRFRQPPLLHGKALALIAAAAHLYLLTFMPLSLPPFGAATVLLAGLPTTCHPILA</sequence>